<name>X1HF30_9ZZZZ</name>
<comment type="caution">
    <text evidence="6">The sequence shown here is derived from an EMBL/GenBank/DDBJ whole genome shotgun (WGS) entry which is preliminary data.</text>
</comment>
<feature type="non-terminal residue" evidence="6">
    <location>
        <position position="1"/>
    </location>
</feature>
<dbReference type="InterPro" id="IPR002986">
    <property type="entry name" value="DAP_deCOOHase_LysA"/>
</dbReference>
<gene>
    <name evidence="6" type="ORF">S03H2_40315</name>
</gene>
<dbReference type="Gene3D" id="2.40.37.10">
    <property type="entry name" value="Lyase, Ornithine Decarboxylase, Chain A, domain 1"/>
    <property type="match status" value="1"/>
</dbReference>
<dbReference type="SUPFAM" id="SSF50621">
    <property type="entry name" value="Alanine racemase C-terminal domain-like"/>
    <property type="match status" value="1"/>
</dbReference>
<accession>X1HF30</accession>
<evidence type="ECO:0000256" key="2">
    <source>
        <dbReference type="ARBA" id="ARBA00022793"/>
    </source>
</evidence>
<evidence type="ECO:0000259" key="5">
    <source>
        <dbReference type="Pfam" id="PF00278"/>
    </source>
</evidence>
<dbReference type="PANTHER" id="PTHR43727:SF2">
    <property type="entry name" value="GROUP IV DECARBOXYLASE"/>
    <property type="match status" value="1"/>
</dbReference>
<evidence type="ECO:0000256" key="3">
    <source>
        <dbReference type="ARBA" id="ARBA00022898"/>
    </source>
</evidence>
<organism evidence="6">
    <name type="scientific">marine sediment metagenome</name>
    <dbReference type="NCBI Taxonomy" id="412755"/>
    <lineage>
        <taxon>unclassified sequences</taxon>
        <taxon>metagenomes</taxon>
        <taxon>ecological metagenomes</taxon>
    </lineage>
</organism>
<proteinExistence type="predicted"/>
<dbReference type="Pfam" id="PF00278">
    <property type="entry name" value="Orn_DAP_Arg_deC"/>
    <property type="match status" value="1"/>
</dbReference>
<dbReference type="EMBL" id="BARU01024990">
    <property type="protein sequence ID" value="GAH55670.1"/>
    <property type="molecule type" value="Genomic_DNA"/>
</dbReference>
<comment type="cofactor">
    <cofactor evidence="1">
        <name>pyridoxal 5'-phosphate</name>
        <dbReference type="ChEBI" id="CHEBI:597326"/>
    </cofactor>
</comment>
<keyword evidence="3" id="KW-0663">Pyridoxal phosphate</keyword>
<dbReference type="AlphaFoldDB" id="X1HF30"/>
<keyword evidence="4" id="KW-0456">Lyase</keyword>
<dbReference type="GO" id="GO:0008836">
    <property type="term" value="F:diaminopimelate decarboxylase activity"/>
    <property type="evidence" value="ECO:0007669"/>
    <property type="project" value="InterPro"/>
</dbReference>
<evidence type="ECO:0000256" key="4">
    <source>
        <dbReference type="ARBA" id="ARBA00023239"/>
    </source>
</evidence>
<feature type="domain" description="Orn/DAP/Arg decarboxylase 2 C-terminal" evidence="5">
    <location>
        <begin position="9"/>
        <end position="82"/>
    </location>
</feature>
<protein>
    <recommendedName>
        <fullName evidence="5">Orn/DAP/Arg decarboxylase 2 C-terminal domain-containing protein</fullName>
    </recommendedName>
</protein>
<dbReference type="PANTHER" id="PTHR43727">
    <property type="entry name" value="DIAMINOPIMELATE DECARBOXYLASE"/>
    <property type="match status" value="1"/>
</dbReference>
<dbReference type="PRINTS" id="PR01181">
    <property type="entry name" value="DAPDCRBXLASE"/>
</dbReference>
<reference evidence="6" key="1">
    <citation type="journal article" date="2014" name="Front. Microbiol.">
        <title>High frequency of phylogenetically diverse reductive dehalogenase-homologous genes in deep subseafloor sedimentary metagenomes.</title>
        <authorList>
            <person name="Kawai M."/>
            <person name="Futagami T."/>
            <person name="Toyoda A."/>
            <person name="Takaki Y."/>
            <person name="Nishi S."/>
            <person name="Hori S."/>
            <person name="Arai W."/>
            <person name="Tsubouchi T."/>
            <person name="Morono Y."/>
            <person name="Uchiyama I."/>
            <person name="Ito T."/>
            <person name="Fujiyama A."/>
            <person name="Inagaki F."/>
            <person name="Takami H."/>
        </authorList>
    </citation>
    <scope>NUCLEOTIDE SEQUENCE</scope>
    <source>
        <strain evidence="6">Expedition CK06-06</strain>
    </source>
</reference>
<evidence type="ECO:0000313" key="6">
    <source>
        <dbReference type="EMBL" id="GAH55670.1"/>
    </source>
</evidence>
<dbReference type="InterPro" id="IPR009006">
    <property type="entry name" value="Ala_racemase/Decarboxylase_C"/>
</dbReference>
<dbReference type="InterPro" id="IPR022643">
    <property type="entry name" value="De-COase2_C"/>
</dbReference>
<sequence>NIKEIPGIKKYLITDGGMADNPRPILYQAKYEAVLVNKVNSNLPKETVTIAGKCCESGDILIRDLKLPSASPGDLLAVFTTGAYHYSMSSNYNRLPRPAVILVNQGKDDLIVKKETYADIVRNDTIPEWFK</sequence>
<dbReference type="GO" id="GO:0009089">
    <property type="term" value="P:lysine biosynthetic process via diaminopimelate"/>
    <property type="evidence" value="ECO:0007669"/>
    <property type="project" value="InterPro"/>
</dbReference>
<evidence type="ECO:0000256" key="1">
    <source>
        <dbReference type="ARBA" id="ARBA00001933"/>
    </source>
</evidence>
<keyword evidence="2" id="KW-0210">Decarboxylase</keyword>